<dbReference type="AlphaFoldDB" id="A0A2P8CAB8"/>
<name>A0A2P8CAB8_9BACT</name>
<evidence type="ECO:0000313" key="2">
    <source>
        <dbReference type="Proteomes" id="UP000240621"/>
    </source>
</evidence>
<sequence>MYYHNFLGGIHQKLPVYIHICSSEQAKAILYGEYDLQDVTDRGCSLDVAGHYSRSDIFNLTVRKSKQPLINIT</sequence>
<proteinExistence type="predicted"/>
<evidence type="ECO:0000313" key="1">
    <source>
        <dbReference type="EMBL" id="PSK81914.1"/>
    </source>
</evidence>
<organism evidence="1 2">
    <name type="scientific">Prolixibacter denitrificans</name>
    <dbReference type="NCBI Taxonomy" id="1541063"/>
    <lineage>
        <taxon>Bacteria</taxon>
        <taxon>Pseudomonadati</taxon>
        <taxon>Bacteroidota</taxon>
        <taxon>Bacteroidia</taxon>
        <taxon>Marinilabiliales</taxon>
        <taxon>Prolixibacteraceae</taxon>
        <taxon>Prolixibacter</taxon>
    </lineage>
</organism>
<accession>A0A2P8CAB8</accession>
<protein>
    <submittedName>
        <fullName evidence="1">Uncharacterized protein</fullName>
    </submittedName>
</protein>
<gene>
    <name evidence="1" type="ORF">CLV93_10721</name>
</gene>
<comment type="caution">
    <text evidence="1">The sequence shown here is derived from an EMBL/GenBank/DDBJ whole genome shotgun (WGS) entry which is preliminary data.</text>
</comment>
<reference evidence="1 2" key="1">
    <citation type="submission" date="2018-03" db="EMBL/GenBank/DDBJ databases">
        <title>Genomic Encyclopedia of Archaeal and Bacterial Type Strains, Phase II (KMG-II): from individual species to whole genera.</title>
        <authorList>
            <person name="Goeker M."/>
        </authorList>
    </citation>
    <scope>NUCLEOTIDE SEQUENCE [LARGE SCALE GENOMIC DNA]</scope>
    <source>
        <strain evidence="1 2">DSM 27267</strain>
    </source>
</reference>
<dbReference type="EMBL" id="PYGC01000007">
    <property type="protein sequence ID" value="PSK81914.1"/>
    <property type="molecule type" value="Genomic_DNA"/>
</dbReference>
<dbReference type="Proteomes" id="UP000240621">
    <property type="component" value="Unassembled WGS sequence"/>
</dbReference>